<dbReference type="PANTHER" id="PTHR32481:SF20">
    <property type="entry name" value="AMINOPEPTIDASE YSDC"/>
    <property type="match status" value="1"/>
</dbReference>
<evidence type="ECO:0000256" key="7">
    <source>
        <dbReference type="PIRSR" id="PIRSR001123-1"/>
    </source>
</evidence>
<sequence length="355" mass="37669">MLNDTSYAFLKRLLDAPGPSGFETVPARVWRAEASTFATVSGDVMGNSIAVVNPGGSPTIMLAGHIDEIGVIVTYVDDQGYAYVGPIGGWDPQVLVGQRVRFMGKDGDVVGVIGKKPIHLIKPDEREKASRMCDLWVDIGSTSKAETLARLSVGDAGVVDKQLLELPNGRIASRSIDNRIGAFVVLEALRRYAARPGDARVVAVATTQEEIAWRGGGALASAVKVAPAMAIVVDVTFATDHPGVDKKEHGEANLGGGPVLTRGSIVSPIVFNMVRDAAERLKIPYQLHAAGRESFTDADAIHNAAEGIATALVSVANRYMHSPSEMVAVDDLDRSAELIAETCRAVGKNADFTER</sequence>
<dbReference type="HOGENOM" id="CLU_047249_0_2_0"/>
<feature type="active site" description="Proton acceptor" evidence="7">
    <location>
        <position position="209"/>
    </location>
</feature>
<evidence type="ECO:0000256" key="8">
    <source>
        <dbReference type="PIRSR" id="PIRSR001123-2"/>
    </source>
</evidence>
<dbReference type="InterPro" id="IPR023367">
    <property type="entry name" value="Peptidase_M42_dom2"/>
</dbReference>
<keyword evidence="3" id="KW-0645">Protease</keyword>
<dbReference type="KEGG" id="gba:J421_2450"/>
<feature type="binding site" evidence="8">
    <location>
        <position position="234"/>
    </location>
    <ligand>
        <name>Zn(2+)</name>
        <dbReference type="ChEBI" id="CHEBI:29105"/>
        <label>1</label>
    </ligand>
</feature>
<dbReference type="Pfam" id="PF05343">
    <property type="entry name" value="Peptidase_M42"/>
    <property type="match status" value="1"/>
</dbReference>
<evidence type="ECO:0000256" key="5">
    <source>
        <dbReference type="ARBA" id="ARBA00022801"/>
    </source>
</evidence>
<keyword evidence="4 8" id="KW-0479">Metal-binding</keyword>
<dbReference type="SUPFAM" id="SSF53187">
    <property type="entry name" value="Zn-dependent exopeptidases"/>
    <property type="match status" value="1"/>
</dbReference>
<protein>
    <submittedName>
        <fullName evidence="9">Peptidase M42 family protein</fullName>
    </submittedName>
</protein>
<dbReference type="GO" id="GO:0006508">
    <property type="term" value="P:proteolysis"/>
    <property type="evidence" value="ECO:0007669"/>
    <property type="project" value="UniProtKB-KW"/>
</dbReference>
<gene>
    <name evidence="9" type="ORF">J421_2450</name>
</gene>
<dbReference type="PANTHER" id="PTHR32481">
    <property type="entry name" value="AMINOPEPTIDASE"/>
    <property type="match status" value="1"/>
</dbReference>
<evidence type="ECO:0000256" key="1">
    <source>
        <dbReference type="ARBA" id="ARBA00006272"/>
    </source>
</evidence>
<dbReference type="Proteomes" id="UP000019151">
    <property type="component" value="Chromosome"/>
</dbReference>
<evidence type="ECO:0000313" key="9">
    <source>
        <dbReference type="EMBL" id="AHG89987.1"/>
    </source>
</evidence>
<dbReference type="Gene3D" id="3.40.630.10">
    <property type="entry name" value="Zn peptidases"/>
    <property type="match status" value="1"/>
</dbReference>
<feature type="binding site" evidence="8">
    <location>
        <position position="65"/>
    </location>
    <ligand>
        <name>Zn(2+)</name>
        <dbReference type="ChEBI" id="CHEBI:29105"/>
        <label>1</label>
    </ligand>
</feature>
<feature type="binding site" evidence="8">
    <location>
        <position position="210"/>
    </location>
    <ligand>
        <name>Zn(2+)</name>
        <dbReference type="ChEBI" id="CHEBI:29105"/>
        <label>2</label>
    </ligand>
</feature>
<dbReference type="EMBL" id="CP007128">
    <property type="protein sequence ID" value="AHG89987.1"/>
    <property type="molecule type" value="Genomic_DNA"/>
</dbReference>
<dbReference type="RefSeq" id="WP_104022556.1">
    <property type="nucleotide sequence ID" value="NZ_CP007128.1"/>
</dbReference>
<dbReference type="GO" id="GO:0004177">
    <property type="term" value="F:aminopeptidase activity"/>
    <property type="evidence" value="ECO:0007669"/>
    <property type="project" value="UniProtKB-UniRule"/>
</dbReference>
<feature type="binding site" evidence="8">
    <location>
        <position position="177"/>
    </location>
    <ligand>
        <name>Zn(2+)</name>
        <dbReference type="ChEBI" id="CHEBI:29105"/>
        <label>2</label>
    </ligand>
</feature>
<evidence type="ECO:0000256" key="3">
    <source>
        <dbReference type="ARBA" id="ARBA00022670"/>
    </source>
</evidence>
<dbReference type="eggNOG" id="COG1363">
    <property type="taxonomic scope" value="Bacteria"/>
</dbReference>
<evidence type="ECO:0000313" key="10">
    <source>
        <dbReference type="Proteomes" id="UP000019151"/>
    </source>
</evidence>
<dbReference type="GO" id="GO:0046872">
    <property type="term" value="F:metal ion binding"/>
    <property type="evidence" value="ECO:0007669"/>
    <property type="project" value="UniProtKB-UniRule"/>
</dbReference>
<name>W0RHT3_9BACT</name>
<keyword evidence="5" id="KW-0378">Hydrolase</keyword>
<keyword evidence="2" id="KW-0031">Aminopeptidase</keyword>
<feature type="binding site" evidence="8">
    <location>
        <position position="321"/>
    </location>
    <ligand>
        <name>Zn(2+)</name>
        <dbReference type="ChEBI" id="CHEBI:29105"/>
        <label>2</label>
    </ligand>
</feature>
<proteinExistence type="inferred from homology"/>
<dbReference type="Gene3D" id="2.40.30.40">
    <property type="entry name" value="Peptidase M42, domain 2"/>
    <property type="match status" value="1"/>
</dbReference>
<comment type="similarity">
    <text evidence="1 6">Belongs to the peptidase M42 family.</text>
</comment>
<dbReference type="InterPro" id="IPR051464">
    <property type="entry name" value="Peptidase_M42_aminopept"/>
</dbReference>
<reference evidence="9 10" key="1">
    <citation type="journal article" date="2014" name="Genome Announc.">
        <title>Genome Sequence and Methylome of Soil Bacterium Gemmatirosa kalamazoonensis KBS708T, a Member of the Rarely Cultivated Gemmatimonadetes Phylum.</title>
        <authorList>
            <person name="Debruyn J.M."/>
            <person name="Radosevich M."/>
            <person name="Wommack K.E."/>
            <person name="Polson S.W."/>
            <person name="Hauser L.J."/>
            <person name="Fawaz M.N."/>
            <person name="Korlach J."/>
            <person name="Tsai Y.C."/>
        </authorList>
    </citation>
    <scope>NUCLEOTIDE SEQUENCE [LARGE SCALE GENOMIC DNA]</scope>
    <source>
        <strain evidence="9 10">KBS708</strain>
    </source>
</reference>
<evidence type="ECO:0000256" key="4">
    <source>
        <dbReference type="ARBA" id="ARBA00022723"/>
    </source>
</evidence>
<evidence type="ECO:0000256" key="6">
    <source>
        <dbReference type="PIRNR" id="PIRNR001123"/>
    </source>
</evidence>
<accession>W0RHT3</accession>
<feature type="binding site" evidence="8">
    <location>
        <position position="177"/>
    </location>
    <ligand>
        <name>Zn(2+)</name>
        <dbReference type="ChEBI" id="CHEBI:29105"/>
        <label>1</label>
    </ligand>
</feature>
<organism evidence="9 10">
    <name type="scientific">Gemmatirosa kalamazoonensis</name>
    <dbReference type="NCBI Taxonomy" id="861299"/>
    <lineage>
        <taxon>Bacteria</taxon>
        <taxon>Pseudomonadati</taxon>
        <taxon>Gemmatimonadota</taxon>
        <taxon>Gemmatimonadia</taxon>
        <taxon>Gemmatimonadales</taxon>
        <taxon>Gemmatimonadaceae</taxon>
        <taxon>Gemmatirosa</taxon>
    </lineage>
</organism>
<evidence type="ECO:0000256" key="2">
    <source>
        <dbReference type="ARBA" id="ARBA00022438"/>
    </source>
</evidence>
<dbReference type="FunCoup" id="W0RHT3">
    <property type="interactions" value="96"/>
</dbReference>
<dbReference type="SUPFAM" id="SSF101821">
    <property type="entry name" value="Aminopeptidase/glucanase lid domain"/>
    <property type="match status" value="1"/>
</dbReference>
<dbReference type="OrthoDB" id="9772053at2"/>
<dbReference type="STRING" id="861299.J421_2450"/>
<keyword evidence="10" id="KW-1185">Reference proteome</keyword>
<comment type="cofactor">
    <cofactor evidence="8">
        <name>a divalent metal cation</name>
        <dbReference type="ChEBI" id="CHEBI:60240"/>
    </cofactor>
    <text evidence="8">Binds 2 divalent metal cations per subunit.</text>
</comment>
<dbReference type="InParanoid" id="W0RHT3"/>
<dbReference type="AlphaFoldDB" id="W0RHT3"/>
<dbReference type="PIRSF" id="PIRSF001123">
    <property type="entry name" value="PepA_GA"/>
    <property type="match status" value="1"/>
</dbReference>
<dbReference type="InterPro" id="IPR008007">
    <property type="entry name" value="Peptidase_M42"/>
</dbReference>
<dbReference type="PATRIC" id="fig|861299.3.peg.2496"/>